<evidence type="ECO:0000313" key="1">
    <source>
        <dbReference type="EMBL" id="MBA0601641.1"/>
    </source>
</evidence>
<dbReference type="Proteomes" id="UP000593578">
    <property type="component" value="Unassembled WGS sequence"/>
</dbReference>
<comment type="caution">
    <text evidence="1">The sequence shown here is derived from an EMBL/GenBank/DDBJ whole genome shotgun (WGS) entry which is preliminary data.</text>
</comment>
<dbReference type="EMBL" id="JABEZZ010000012">
    <property type="protein sequence ID" value="MBA0601641.1"/>
    <property type="molecule type" value="Genomic_DNA"/>
</dbReference>
<evidence type="ECO:0000313" key="2">
    <source>
        <dbReference type="Proteomes" id="UP000593578"/>
    </source>
</evidence>
<dbReference type="AlphaFoldDB" id="A0A7J8QJA5"/>
<reference evidence="1 2" key="1">
    <citation type="journal article" date="2019" name="Genome Biol. Evol.">
        <title>Insights into the evolution of the New World diploid cottons (Gossypium, subgenus Houzingenia) based on genome sequencing.</title>
        <authorList>
            <person name="Grover C.E."/>
            <person name="Arick M.A. 2nd"/>
            <person name="Thrash A."/>
            <person name="Conover J.L."/>
            <person name="Sanders W.S."/>
            <person name="Peterson D.G."/>
            <person name="Frelichowski J.E."/>
            <person name="Scheffler J.A."/>
            <person name="Scheffler B.E."/>
            <person name="Wendel J.F."/>
        </authorList>
    </citation>
    <scope>NUCLEOTIDE SEQUENCE [LARGE SCALE GENOMIC DNA]</scope>
    <source>
        <strain evidence="1">8</strain>
        <tissue evidence="1">Leaf</tissue>
    </source>
</reference>
<gene>
    <name evidence="1" type="ORF">Gorai_004813</name>
</gene>
<protein>
    <submittedName>
        <fullName evidence="1">Uncharacterized protein</fullName>
    </submittedName>
</protein>
<proteinExistence type="predicted"/>
<name>A0A7J8QJA5_GOSRA</name>
<organism evidence="1 2">
    <name type="scientific">Gossypium raimondii</name>
    <name type="common">Peruvian cotton</name>
    <name type="synonym">Gossypium klotzschianum subsp. raimondii</name>
    <dbReference type="NCBI Taxonomy" id="29730"/>
    <lineage>
        <taxon>Eukaryota</taxon>
        <taxon>Viridiplantae</taxon>
        <taxon>Streptophyta</taxon>
        <taxon>Embryophyta</taxon>
        <taxon>Tracheophyta</taxon>
        <taxon>Spermatophyta</taxon>
        <taxon>Magnoliopsida</taxon>
        <taxon>eudicotyledons</taxon>
        <taxon>Gunneridae</taxon>
        <taxon>Pentapetalae</taxon>
        <taxon>rosids</taxon>
        <taxon>malvids</taxon>
        <taxon>Malvales</taxon>
        <taxon>Malvaceae</taxon>
        <taxon>Malvoideae</taxon>
        <taxon>Gossypium</taxon>
    </lineage>
</organism>
<sequence length="62" mass="7215">MHDSVNDIVCISKMIHLHRKHESSTRFLSLNSRATKKGRDSSLYFDCLTYWVYVAEVAVELL</sequence>
<accession>A0A7J8QJA5</accession>